<dbReference type="Pfam" id="PF06252">
    <property type="entry name" value="GemA"/>
    <property type="match status" value="1"/>
</dbReference>
<protein>
    <recommendedName>
        <fullName evidence="3">Regulatory protein GemA</fullName>
    </recommendedName>
</protein>
<gene>
    <name evidence="1" type="ORF">APO_0379</name>
</gene>
<dbReference type="Proteomes" id="UP000018454">
    <property type="component" value="Unassembled WGS sequence"/>
</dbReference>
<organism evidence="1 2">
    <name type="scientific">Acetobacter pomorum DM001</name>
    <dbReference type="NCBI Taxonomy" id="945681"/>
    <lineage>
        <taxon>Bacteria</taxon>
        <taxon>Pseudomonadati</taxon>
        <taxon>Pseudomonadota</taxon>
        <taxon>Alphaproteobacteria</taxon>
        <taxon>Acetobacterales</taxon>
        <taxon>Acetobacteraceae</taxon>
        <taxon>Acetobacter</taxon>
    </lineage>
</organism>
<dbReference type="OrthoDB" id="7353918at2"/>
<sequence>MSAQKNTNTGRTAMTRKLHVARKQLGLEDADYRALLQRVTKKTSSTELSIGQLHDVLEEMKRLGFRAKKTSHKPWVRKVYAIWADMAPMLRSGGTKDALRAYVQRQTGVSAPEFLDEPAARSVIEGLKAWRKRMEAQDV</sequence>
<proteinExistence type="predicted"/>
<evidence type="ECO:0000313" key="1">
    <source>
        <dbReference type="EMBL" id="EGE48714.1"/>
    </source>
</evidence>
<name>F1YR54_9PROT</name>
<accession>F1YR54</accession>
<dbReference type="EMBL" id="AEUP01000006">
    <property type="protein sequence ID" value="EGE48714.1"/>
    <property type="molecule type" value="Genomic_DNA"/>
</dbReference>
<comment type="caution">
    <text evidence="1">The sequence shown here is derived from an EMBL/GenBank/DDBJ whole genome shotgun (WGS) entry which is preliminary data.</text>
</comment>
<evidence type="ECO:0000313" key="2">
    <source>
        <dbReference type="Proteomes" id="UP000018454"/>
    </source>
</evidence>
<dbReference type="AlphaFoldDB" id="F1YR54"/>
<evidence type="ECO:0008006" key="3">
    <source>
        <dbReference type="Google" id="ProtNLM"/>
    </source>
</evidence>
<reference evidence="1 2" key="1">
    <citation type="journal article" date="2011" name="Science">
        <title>Drosophila microbiome modulates host developmental and metabolic homeostasis via insulin signaling.</title>
        <authorList>
            <person name="Shin S.C."/>
            <person name="Kim S.H."/>
            <person name="You H."/>
            <person name="Kim B."/>
            <person name="Kim A.C."/>
            <person name="Lee K.A."/>
            <person name="Yoon J.H."/>
            <person name="Ryu J.H."/>
            <person name="Lee W.J."/>
        </authorList>
    </citation>
    <scope>NUCLEOTIDE SEQUENCE [LARGE SCALE GENOMIC DNA]</scope>
    <source>
        <strain evidence="1 2">DM001</strain>
    </source>
</reference>
<dbReference type="InterPro" id="IPR009363">
    <property type="entry name" value="Phage_Mu_Gp16"/>
</dbReference>